<evidence type="ECO:0000313" key="2">
    <source>
        <dbReference type="Proteomes" id="UP000290407"/>
    </source>
</evidence>
<protein>
    <submittedName>
        <fullName evidence="1">Uncharacterized protein</fullName>
    </submittedName>
</protein>
<evidence type="ECO:0000313" key="1">
    <source>
        <dbReference type="EMBL" id="RYC68708.1"/>
    </source>
</evidence>
<organism evidence="1 2">
    <name type="scientific">Spirosoma sordidisoli</name>
    <dbReference type="NCBI Taxonomy" id="2502893"/>
    <lineage>
        <taxon>Bacteria</taxon>
        <taxon>Pseudomonadati</taxon>
        <taxon>Bacteroidota</taxon>
        <taxon>Cytophagia</taxon>
        <taxon>Cytophagales</taxon>
        <taxon>Cytophagaceae</taxon>
        <taxon>Spirosoma</taxon>
    </lineage>
</organism>
<dbReference type="AlphaFoldDB" id="A0A4V1RW17"/>
<dbReference type="Proteomes" id="UP000290407">
    <property type="component" value="Unassembled WGS sequence"/>
</dbReference>
<keyword evidence="2" id="KW-1185">Reference proteome</keyword>
<dbReference type="EMBL" id="SBLB01000005">
    <property type="protein sequence ID" value="RYC68708.1"/>
    <property type="molecule type" value="Genomic_DNA"/>
</dbReference>
<reference evidence="1 2" key="1">
    <citation type="submission" date="2019-01" db="EMBL/GenBank/DDBJ databases">
        <title>Spirosoma flava sp. nov., a propanil-degrading bacterium isolated from herbicide-contaminated soil.</title>
        <authorList>
            <person name="Zhang L."/>
            <person name="Jiang J.-D."/>
        </authorList>
    </citation>
    <scope>NUCLEOTIDE SEQUENCE [LARGE SCALE GENOMIC DNA]</scope>
    <source>
        <strain evidence="1 2">TY50</strain>
    </source>
</reference>
<name>A0A4V1RW17_9BACT</name>
<sequence length="178" mass="19101">MLGSALAGMAQTVDYTLRYNIPQARYEVYARPDFTQSQFNWGSSQVSVVTPSSLTNAAFTITSVSGGSWSDNSRVYEVEGSDFHGVGSVGDKVDLTSGVETLLFHFTLPGGVCLPGLRLYINGSDPDSSEPGMRGGDFTNTMYSANDILGENNLYFENYANTGTLCTNCNLTAPTLSK</sequence>
<gene>
    <name evidence="1" type="ORF">EQG79_18895</name>
</gene>
<comment type="caution">
    <text evidence="1">The sequence shown here is derived from an EMBL/GenBank/DDBJ whole genome shotgun (WGS) entry which is preliminary data.</text>
</comment>
<proteinExistence type="predicted"/>
<accession>A0A4V1RW17</accession>